<dbReference type="Proteomes" id="UP000323129">
    <property type="component" value="Unassembled WGS sequence"/>
</dbReference>
<dbReference type="EMBL" id="NQMC01000097">
    <property type="protein sequence ID" value="TYD40442.1"/>
    <property type="molecule type" value="Genomic_DNA"/>
</dbReference>
<comment type="caution">
    <text evidence="1">The sequence shown here is derived from an EMBL/GenBank/DDBJ whole genome shotgun (WGS) entry which is preliminary data.</text>
</comment>
<proteinExistence type="predicted"/>
<evidence type="ECO:0000313" key="1">
    <source>
        <dbReference type="EMBL" id="TYD40442.1"/>
    </source>
</evidence>
<reference evidence="1 2" key="1">
    <citation type="submission" date="2017-08" db="EMBL/GenBank/DDBJ databases">
        <title>Aeromonas veronii bv sobria strain NS22 whole genome sequencing.</title>
        <authorList>
            <person name="Katharios P."/>
            <person name="Ha V.Q."/>
            <person name="Smyrli M."/>
        </authorList>
    </citation>
    <scope>NUCLEOTIDE SEQUENCE [LARGE SCALE GENOMIC DNA]</scope>
    <source>
        <strain evidence="1 2">NS22</strain>
    </source>
</reference>
<sequence length="61" mass="6862">MGCTVFALMTEQIDGQRDNMLSINSLFWPKQSSVLIKVNALSERSLQAYIVSRPYIAEILA</sequence>
<evidence type="ECO:0000313" key="2">
    <source>
        <dbReference type="Proteomes" id="UP000323129"/>
    </source>
</evidence>
<keyword evidence="2" id="KW-1185">Reference proteome</keyword>
<organism evidence="1 2">
    <name type="scientific">Aeromonas veronii</name>
    <dbReference type="NCBI Taxonomy" id="654"/>
    <lineage>
        <taxon>Bacteria</taxon>
        <taxon>Pseudomonadati</taxon>
        <taxon>Pseudomonadota</taxon>
        <taxon>Gammaproteobacteria</taxon>
        <taxon>Aeromonadales</taxon>
        <taxon>Aeromonadaceae</taxon>
        <taxon>Aeromonas</taxon>
    </lineage>
</organism>
<gene>
    <name evidence="1" type="ORF">CJF24_20630</name>
</gene>
<accession>A0ABY3MG95</accession>
<name>A0ABY3MG95_AERVE</name>
<protein>
    <submittedName>
        <fullName evidence="1">Uncharacterized protein</fullName>
    </submittedName>
</protein>